<evidence type="ECO:0000256" key="3">
    <source>
        <dbReference type="ARBA" id="ARBA00023002"/>
    </source>
</evidence>
<evidence type="ECO:0000313" key="7">
    <source>
        <dbReference type="EMBL" id="QTH21517.1"/>
    </source>
</evidence>
<evidence type="ECO:0000256" key="4">
    <source>
        <dbReference type="ARBA" id="ARBA00023004"/>
    </source>
</evidence>
<dbReference type="InterPro" id="IPR044043">
    <property type="entry name" value="VanA_C_cat"/>
</dbReference>
<gene>
    <name evidence="7" type="ORF">HRJ34_24895</name>
</gene>
<dbReference type="PANTHER" id="PTHR21266">
    <property type="entry name" value="IRON-SULFUR DOMAIN CONTAINING PROTEIN"/>
    <property type="match status" value="1"/>
</dbReference>
<keyword evidence="5" id="KW-0411">Iron-sulfur</keyword>
<dbReference type="SUPFAM" id="SSF50022">
    <property type="entry name" value="ISP domain"/>
    <property type="match status" value="1"/>
</dbReference>
<keyword evidence="3" id="KW-0560">Oxidoreductase</keyword>
<dbReference type="EMBL" id="CP059319">
    <property type="protein sequence ID" value="QTH21517.1"/>
    <property type="molecule type" value="Genomic_DNA"/>
</dbReference>
<protein>
    <submittedName>
        <fullName evidence="7">Aromatic ring-hydroxylating dioxygenase subunit alpha</fullName>
    </submittedName>
</protein>
<evidence type="ECO:0000256" key="1">
    <source>
        <dbReference type="ARBA" id="ARBA00022714"/>
    </source>
</evidence>
<dbReference type="InterPro" id="IPR036922">
    <property type="entry name" value="Rieske_2Fe-2S_sf"/>
</dbReference>
<dbReference type="AlphaFoldDB" id="A0A975D211"/>
<evidence type="ECO:0000256" key="2">
    <source>
        <dbReference type="ARBA" id="ARBA00022723"/>
    </source>
</evidence>
<dbReference type="GO" id="GO:0046872">
    <property type="term" value="F:metal ion binding"/>
    <property type="evidence" value="ECO:0007669"/>
    <property type="project" value="UniProtKB-KW"/>
</dbReference>
<dbReference type="Gene3D" id="2.102.10.10">
    <property type="entry name" value="Rieske [2Fe-2S] iron-sulphur domain"/>
    <property type="match status" value="1"/>
</dbReference>
<accession>A0A975D211</accession>
<dbReference type="Proteomes" id="UP000664914">
    <property type="component" value="Chromosome"/>
</dbReference>
<keyword evidence="1" id="KW-0001">2Fe-2S</keyword>
<evidence type="ECO:0000259" key="6">
    <source>
        <dbReference type="PROSITE" id="PS51296"/>
    </source>
</evidence>
<dbReference type="Pfam" id="PF00355">
    <property type="entry name" value="Rieske"/>
    <property type="match status" value="1"/>
</dbReference>
<dbReference type="SUPFAM" id="SSF55961">
    <property type="entry name" value="Bet v1-like"/>
    <property type="match status" value="1"/>
</dbReference>
<reference evidence="7" key="2">
    <citation type="submission" date="2021-04" db="EMBL/GenBank/DDBJ databases">
        <title>Isolation and genomic analysis of the ibuprofen-degrading bacterium Sphingomonas strain MPO218.</title>
        <authorList>
            <person name="Aulestia M."/>
            <person name="Flores A."/>
            <person name="Mangas E.L."/>
            <person name="Perez-Pulido A.J."/>
            <person name="Santero E."/>
            <person name="Camacho E.M."/>
        </authorList>
    </citation>
    <scope>NUCLEOTIDE SEQUENCE</scope>
    <source>
        <strain evidence="7">MPO218</strain>
    </source>
</reference>
<keyword evidence="2" id="KW-0479">Metal-binding</keyword>
<dbReference type="CDD" id="cd08878">
    <property type="entry name" value="RHO_alpha_C_DMO-like"/>
    <property type="match status" value="1"/>
</dbReference>
<organism evidence="7 8">
    <name type="scientific">Rhizorhabdus wittichii</name>
    <dbReference type="NCBI Taxonomy" id="160791"/>
    <lineage>
        <taxon>Bacteria</taxon>
        <taxon>Pseudomonadati</taxon>
        <taxon>Pseudomonadota</taxon>
        <taxon>Alphaproteobacteria</taxon>
        <taxon>Sphingomonadales</taxon>
        <taxon>Sphingomonadaceae</taxon>
        <taxon>Rhizorhabdus</taxon>
    </lineage>
</organism>
<dbReference type="PANTHER" id="PTHR21266:SF60">
    <property type="entry name" value="3-KETOSTEROID-9-ALPHA-MONOOXYGENASE, OXYGENASE COMPONENT"/>
    <property type="match status" value="1"/>
</dbReference>
<feature type="domain" description="Rieske" evidence="6">
    <location>
        <begin position="9"/>
        <end position="109"/>
    </location>
</feature>
<dbReference type="InterPro" id="IPR017941">
    <property type="entry name" value="Rieske_2Fe-2S"/>
</dbReference>
<keyword evidence="7" id="KW-0223">Dioxygenase</keyword>
<dbReference type="InterPro" id="IPR050584">
    <property type="entry name" value="Cholesterol_7-desaturase"/>
</dbReference>
<dbReference type="PROSITE" id="PS51296">
    <property type="entry name" value="RIESKE"/>
    <property type="match status" value="1"/>
</dbReference>
<dbReference type="RefSeq" id="WP_208632751.1">
    <property type="nucleotide sequence ID" value="NZ_CP059319.1"/>
</dbReference>
<dbReference type="Pfam" id="PF19112">
    <property type="entry name" value="VanA_C"/>
    <property type="match status" value="1"/>
</dbReference>
<dbReference type="Gene3D" id="3.90.380.10">
    <property type="entry name" value="Naphthalene 1,2-dioxygenase Alpha Subunit, Chain A, domain 1"/>
    <property type="match status" value="1"/>
</dbReference>
<keyword evidence="4" id="KW-0408">Iron</keyword>
<proteinExistence type="predicted"/>
<sequence length="338" mass="38046">MSKDIRNLWYVAALSTEIADGPVGRRICSFPVVLYRERSGAVAALFDRCPHRFVPLSRGHCEGDRLVCGYHGLAYDGAGKCVANPQGTVTRSLDVRSFPVEERHGLVWIWMGDPALRDTVAIPDFSLLDRPAMRPQYGYMWTAAHFELMTDNIMDLSHIEFLHADTLGTEKIRDAKVQARVEGETVYSGRTVHDEILPPFLEGSFQTDGRPVTRSLSVRWNAPALMLLTVGVDPAGPEKAPRETFNMHFITPETSTTCHYFWAATRPYGPDDPERDRRLREGLERAFRTEDKPMIEAQQLVTGEADLLDLKPALFRGDGAAIHARRILTQLRRAEEEA</sequence>
<dbReference type="GO" id="GO:0051213">
    <property type="term" value="F:dioxygenase activity"/>
    <property type="evidence" value="ECO:0007669"/>
    <property type="project" value="UniProtKB-KW"/>
</dbReference>
<name>A0A975D211_9SPHN</name>
<dbReference type="GO" id="GO:0051537">
    <property type="term" value="F:2 iron, 2 sulfur cluster binding"/>
    <property type="evidence" value="ECO:0007669"/>
    <property type="project" value="UniProtKB-KW"/>
</dbReference>
<evidence type="ECO:0000256" key="5">
    <source>
        <dbReference type="ARBA" id="ARBA00023014"/>
    </source>
</evidence>
<evidence type="ECO:0000313" key="8">
    <source>
        <dbReference type="Proteomes" id="UP000664914"/>
    </source>
</evidence>
<reference evidence="7" key="1">
    <citation type="submission" date="2020-07" db="EMBL/GenBank/DDBJ databases">
        <authorList>
            <person name="Camacho E."/>
        </authorList>
    </citation>
    <scope>NUCLEOTIDE SEQUENCE</scope>
    <source>
        <strain evidence="7">MPO218</strain>
    </source>
</reference>